<keyword evidence="1" id="KW-0812">Transmembrane</keyword>
<keyword evidence="1" id="KW-0472">Membrane</keyword>
<dbReference type="AlphaFoldDB" id="A0A0G0KU43"/>
<feature type="transmembrane region" description="Helical" evidence="1">
    <location>
        <begin position="381"/>
        <end position="398"/>
    </location>
</feature>
<reference evidence="2 3" key="1">
    <citation type="journal article" date="2015" name="Nature">
        <title>rRNA introns, odd ribosomes, and small enigmatic genomes across a large radiation of phyla.</title>
        <authorList>
            <person name="Brown C.T."/>
            <person name="Hug L.A."/>
            <person name="Thomas B.C."/>
            <person name="Sharon I."/>
            <person name="Castelle C.J."/>
            <person name="Singh A."/>
            <person name="Wilkins M.J."/>
            <person name="Williams K.H."/>
            <person name="Banfield J.F."/>
        </authorList>
    </citation>
    <scope>NUCLEOTIDE SEQUENCE [LARGE SCALE GENOMIC DNA]</scope>
</reference>
<dbReference type="Proteomes" id="UP000034710">
    <property type="component" value="Unassembled WGS sequence"/>
</dbReference>
<feature type="transmembrane region" description="Helical" evidence="1">
    <location>
        <begin position="123"/>
        <end position="142"/>
    </location>
</feature>
<keyword evidence="1" id="KW-1133">Transmembrane helix</keyword>
<evidence type="ECO:0000313" key="3">
    <source>
        <dbReference type="Proteomes" id="UP000034710"/>
    </source>
</evidence>
<comment type="caution">
    <text evidence="2">The sequence shown here is derived from an EMBL/GenBank/DDBJ whole genome shotgun (WGS) entry which is preliminary data.</text>
</comment>
<gene>
    <name evidence="2" type="ORF">UT06_C0049G0002</name>
</gene>
<dbReference type="EMBL" id="LBVJ01000049">
    <property type="protein sequence ID" value="KKQ82282.1"/>
    <property type="molecule type" value="Genomic_DNA"/>
</dbReference>
<name>A0A0G0KU43_9BACT</name>
<feature type="transmembrane region" description="Helical" evidence="1">
    <location>
        <begin position="351"/>
        <end position="369"/>
    </location>
</feature>
<evidence type="ECO:0000256" key="1">
    <source>
        <dbReference type="SAM" id="Phobius"/>
    </source>
</evidence>
<feature type="transmembrane region" description="Helical" evidence="1">
    <location>
        <begin position="300"/>
        <end position="320"/>
    </location>
</feature>
<feature type="transmembrane region" description="Helical" evidence="1">
    <location>
        <begin position="173"/>
        <end position="197"/>
    </location>
</feature>
<feature type="transmembrane region" description="Helical" evidence="1">
    <location>
        <begin position="10"/>
        <end position="28"/>
    </location>
</feature>
<feature type="transmembrane region" description="Helical" evidence="1">
    <location>
        <begin position="217"/>
        <end position="238"/>
    </location>
</feature>
<sequence length="399" mass="47291">MLKIFDPKKFLLFFILSAYFFLFVWSYSGNFEEQHFGYLSLSLLEGKFDLNNYPQVWDDTALFSGKHYWPLGPFPAILLLPFTFIAKNLGYVVYERNLLWVLMLAVMYLIFKIARKFKYSEELSIIWALSFCMGSVFISTLIMPYSWYFSHTVTVLLIFIAFYEYLEQRRYFLIGIIYGAIYLTRASALLGIVFYLLSLFFTEDLSIWRRRKKLFQLLVPVGFSFLIMGSYNILRFNNFFDQGYSYQLLAEALIKARNYSLFSLIHLPGNLYYLLFASPVPVLRDGVSKVLKFPYITYDLWGLGMFYTSPYFLKLFILPYKDKLTKFLLTTSFLTAIPILFYYGIGVKQYGYRYSLDFLPYLLMILMIAHKNSGVSRRFIFLIYFSILFNLYMILQIVF</sequence>
<evidence type="ECO:0008006" key="4">
    <source>
        <dbReference type="Google" id="ProtNLM"/>
    </source>
</evidence>
<feature type="transmembrane region" description="Helical" evidence="1">
    <location>
        <begin position="259"/>
        <end position="280"/>
    </location>
</feature>
<feature type="transmembrane region" description="Helical" evidence="1">
    <location>
        <begin position="327"/>
        <end position="345"/>
    </location>
</feature>
<proteinExistence type="predicted"/>
<organism evidence="2 3">
    <name type="scientific">Candidatus Woesebacteria bacterium GW2011_GWA1_38_8</name>
    <dbReference type="NCBI Taxonomy" id="1618547"/>
    <lineage>
        <taxon>Bacteria</taxon>
        <taxon>Candidatus Woeseibacteriota</taxon>
    </lineage>
</organism>
<feature type="transmembrane region" description="Helical" evidence="1">
    <location>
        <begin position="91"/>
        <end position="111"/>
    </location>
</feature>
<accession>A0A0G0KU43</accession>
<evidence type="ECO:0000313" key="2">
    <source>
        <dbReference type="EMBL" id="KKQ82282.1"/>
    </source>
</evidence>
<feature type="transmembrane region" description="Helical" evidence="1">
    <location>
        <begin position="148"/>
        <end position="166"/>
    </location>
</feature>
<protein>
    <recommendedName>
        <fullName evidence="4">Glycosyltransferase RgtA/B/C/D-like domain-containing protein</fullName>
    </recommendedName>
</protein>